<protein>
    <submittedName>
        <fullName evidence="1">REPAT22</fullName>
    </submittedName>
</protein>
<sequence>WCKATNKVDQEETGSINSSFIIIAVLAALTVCNDAASIPSEVALSKEQAALFAEEGIVYREDIGMYQKGEVRLGDYLFHVYTCNVPGIPNTVQYEDVIYRGNSTTRITGLRMSRLPPVLGHTWIGPLGFNHLTVRLMSAPGDGLFTYYEFWGHYTDWV</sequence>
<proteinExistence type="evidence at transcript level"/>
<organism evidence="1">
    <name type="scientific">Mamestra brassicae</name>
    <name type="common">Cabbage moth</name>
    <dbReference type="NCBI Taxonomy" id="55057"/>
    <lineage>
        <taxon>Eukaryota</taxon>
        <taxon>Metazoa</taxon>
        <taxon>Ecdysozoa</taxon>
        <taxon>Arthropoda</taxon>
        <taxon>Hexapoda</taxon>
        <taxon>Insecta</taxon>
        <taxon>Pterygota</taxon>
        <taxon>Neoptera</taxon>
        <taxon>Endopterygota</taxon>
        <taxon>Lepidoptera</taxon>
        <taxon>Glossata</taxon>
        <taxon>Ditrysia</taxon>
        <taxon>Noctuoidea</taxon>
        <taxon>Noctuidae</taxon>
        <taxon>Noctuinae</taxon>
        <taxon>Hadenini</taxon>
        <taxon>Mamestra</taxon>
    </lineage>
</organism>
<name>I0B5Y0_MAMBR</name>
<reference evidence="1" key="1">
    <citation type="submission" date="2012-02" db="EMBL/GenBank/DDBJ databases">
        <title>Identification, classification and expression analysis of the REPAT superfamily from Spodoptera exigua.</title>
        <authorList>
            <person name="Navarro-Cerrillo G."/>
            <person name="Hernandez-Martinez P."/>
            <person name="Vogel H."/>
            <person name="Ferre J."/>
            <person name="Herrero S."/>
        </authorList>
    </citation>
    <scope>NUCLEOTIDE SEQUENCE</scope>
</reference>
<feature type="non-terminal residue" evidence="1">
    <location>
        <position position="1"/>
    </location>
</feature>
<accession>I0B5Y0</accession>
<dbReference type="EMBL" id="JQ660363">
    <property type="protein sequence ID" value="AFH57180.1"/>
    <property type="molecule type" value="mRNA"/>
</dbReference>
<dbReference type="AlphaFoldDB" id="I0B5Y0"/>
<evidence type="ECO:0000313" key="1">
    <source>
        <dbReference type="EMBL" id="AFH57180.1"/>
    </source>
</evidence>